<dbReference type="PANTHER" id="PTHR10046">
    <property type="entry name" value="ATP DEPENDENT LON PROTEASE FAMILY MEMBER"/>
    <property type="match status" value="1"/>
</dbReference>
<dbReference type="InterPro" id="IPR027065">
    <property type="entry name" value="Lon_Prtase"/>
</dbReference>
<dbReference type="GO" id="GO:0030163">
    <property type="term" value="P:protein catabolic process"/>
    <property type="evidence" value="ECO:0007669"/>
    <property type="project" value="InterPro"/>
</dbReference>
<dbReference type="GO" id="GO:0006508">
    <property type="term" value="P:proteolysis"/>
    <property type="evidence" value="ECO:0007669"/>
    <property type="project" value="InterPro"/>
</dbReference>
<dbReference type="GO" id="GO:0004176">
    <property type="term" value="F:ATP-dependent peptidase activity"/>
    <property type="evidence" value="ECO:0007669"/>
    <property type="project" value="InterPro"/>
</dbReference>
<reference evidence="2" key="1">
    <citation type="submission" date="2013-12" db="EMBL/GenBank/DDBJ databases">
        <authorList>
            <person name="Aslett M."/>
        </authorList>
    </citation>
    <scope>NUCLEOTIDE SEQUENCE [LARGE SCALE GENOMIC DNA]</scope>
    <source>
        <strain evidence="2">Lindley</strain>
    </source>
</reference>
<feature type="domain" description="Lon proteolytic" evidence="1">
    <location>
        <begin position="86"/>
        <end position="235"/>
    </location>
</feature>
<dbReference type="GO" id="GO:0004252">
    <property type="term" value="F:serine-type endopeptidase activity"/>
    <property type="evidence" value="ECO:0007669"/>
    <property type="project" value="InterPro"/>
</dbReference>
<evidence type="ECO:0000259" key="1">
    <source>
        <dbReference type="Pfam" id="PF05362"/>
    </source>
</evidence>
<reference evidence="2" key="2">
    <citation type="submission" date="2014-05" db="EMBL/GenBank/DDBJ databases">
        <title>The genome and life-stage specific transcriptomes of Globodera pallida elucidate key aspects of plant parasitism by a cyst nematode.</title>
        <authorList>
            <person name="Cotton J.A."/>
            <person name="Lilley C.J."/>
            <person name="Jones L.M."/>
            <person name="Kikuchi T."/>
            <person name="Reid A.J."/>
            <person name="Thorpe P."/>
            <person name="Tsai I.J."/>
            <person name="Beasley H."/>
            <person name="Blok V."/>
            <person name="Cock P.J.A."/>
            <person name="Van den Akker S.E."/>
            <person name="Holroyd N."/>
            <person name="Hunt M."/>
            <person name="Mantelin S."/>
            <person name="Naghra H."/>
            <person name="Pain A."/>
            <person name="Palomares-Rius J.E."/>
            <person name="Zarowiecki M."/>
            <person name="Berriman M."/>
            <person name="Jones J.T."/>
            <person name="Urwin P.E."/>
        </authorList>
    </citation>
    <scope>NUCLEOTIDE SEQUENCE [LARGE SCALE GENOMIC DNA]</scope>
    <source>
        <strain evidence="2">Lindley</strain>
    </source>
</reference>
<dbReference type="InterPro" id="IPR014721">
    <property type="entry name" value="Ribsml_uS5_D2-typ_fold_subgr"/>
</dbReference>
<dbReference type="SUPFAM" id="SSF54211">
    <property type="entry name" value="Ribosomal protein S5 domain 2-like"/>
    <property type="match status" value="1"/>
</dbReference>
<dbReference type="Gene3D" id="3.30.230.10">
    <property type="match status" value="1"/>
</dbReference>
<accession>A0A183BZ48</accession>
<dbReference type="GO" id="GO:0005524">
    <property type="term" value="F:ATP binding"/>
    <property type="evidence" value="ECO:0007669"/>
    <property type="project" value="InterPro"/>
</dbReference>
<keyword evidence="2" id="KW-1185">Reference proteome</keyword>
<evidence type="ECO:0000313" key="3">
    <source>
        <dbReference type="WBParaSite" id="GPLIN_000588900"/>
    </source>
</evidence>
<protein>
    <submittedName>
        <fullName evidence="3">Lon proteolytic domain-containing protein</fullName>
    </submittedName>
</protein>
<reference evidence="3" key="3">
    <citation type="submission" date="2016-06" db="UniProtKB">
        <authorList>
            <consortium name="WormBaseParasite"/>
        </authorList>
    </citation>
    <scope>IDENTIFICATION</scope>
</reference>
<sequence>MSHQCQRHTGIERGCRYLCSFCDAGSNSERNFRTHTIRKHAQYATPPRLLGSYVFQYRPGSCLGIVVSENRLGEPCEVAARVHNSNGVPGIFFVGEFAEETLEGMNVAYNIAKQLHTERYGPQFFEQTLIDFRVPPEDVRLTSTSTTAAAFMAMYSLAVPRCVRMDTIISACVEPDGSLAPVGLLSQKVLGAVDFGVRRMILSSQNVNHVLALPEEDKRGMEFIYVANCEEILERMF</sequence>
<dbReference type="Pfam" id="PF05362">
    <property type="entry name" value="Lon_C"/>
    <property type="match status" value="1"/>
</dbReference>
<dbReference type="AlphaFoldDB" id="A0A183BZ48"/>
<proteinExistence type="predicted"/>
<dbReference type="InterPro" id="IPR008269">
    <property type="entry name" value="Lon_proteolytic"/>
</dbReference>
<dbReference type="InterPro" id="IPR020568">
    <property type="entry name" value="Ribosomal_Su5_D2-typ_SF"/>
</dbReference>
<name>A0A183BZ48_GLOPA</name>
<dbReference type="Proteomes" id="UP000050741">
    <property type="component" value="Unassembled WGS sequence"/>
</dbReference>
<dbReference type="WBParaSite" id="GPLIN_000588900">
    <property type="protein sequence ID" value="GPLIN_000588900"/>
    <property type="gene ID" value="GPLIN_000588900"/>
</dbReference>
<organism evidence="2 3">
    <name type="scientific">Globodera pallida</name>
    <name type="common">Potato cyst nematode worm</name>
    <name type="synonym">Heterodera pallida</name>
    <dbReference type="NCBI Taxonomy" id="36090"/>
    <lineage>
        <taxon>Eukaryota</taxon>
        <taxon>Metazoa</taxon>
        <taxon>Ecdysozoa</taxon>
        <taxon>Nematoda</taxon>
        <taxon>Chromadorea</taxon>
        <taxon>Rhabditida</taxon>
        <taxon>Tylenchina</taxon>
        <taxon>Tylenchomorpha</taxon>
        <taxon>Tylenchoidea</taxon>
        <taxon>Heteroderidae</taxon>
        <taxon>Heteroderinae</taxon>
        <taxon>Globodera</taxon>
    </lineage>
</organism>
<evidence type="ECO:0000313" key="2">
    <source>
        <dbReference type="Proteomes" id="UP000050741"/>
    </source>
</evidence>